<dbReference type="HOGENOM" id="CLU_1283345_0_0_1"/>
<evidence type="ECO:0000313" key="2">
    <source>
        <dbReference type="Proteomes" id="UP000027222"/>
    </source>
</evidence>
<organism evidence="1 2">
    <name type="scientific">Galerina marginata (strain CBS 339.88)</name>
    <dbReference type="NCBI Taxonomy" id="685588"/>
    <lineage>
        <taxon>Eukaryota</taxon>
        <taxon>Fungi</taxon>
        <taxon>Dikarya</taxon>
        <taxon>Basidiomycota</taxon>
        <taxon>Agaricomycotina</taxon>
        <taxon>Agaricomycetes</taxon>
        <taxon>Agaricomycetidae</taxon>
        <taxon>Agaricales</taxon>
        <taxon>Agaricineae</taxon>
        <taxon>Strophariaceae</taxon>
        <taxon>Galerina</taxon>
    </lineage>
</organism>
<gene>
    <name evidence="1" type="ORF">GALMADRAFT_1022840</name>
</gene>
<dbReference type="AlphaFoldDB" id="A0A067SCR7"/>
<evidence type="ECO:0000313" key="1">
    <source>
        <dbReference type="EMBL" id="KDR68686.1"/>
    </source>
</evidence>
<reference evidence="2" key="1">
    <citation type="journal article" date="2014" name="Proc. Natl. Acad. Sci. U.S.A.">
        <title>Extensive sampling of basidiomycete genomes demonstrates inadequacy of the white-rot/brown-rot paradigm for wood decay fungi.</title>
        <authorList>
            <person name="Riley R."/>
            <person name="Salamov A.A."/>
            <person name="Brown D.W."/>
            <person name="Nagy L.G."/>
            <person name="Floudas D."/>
            <person name="Held B.W."/>
            <person name="Levasseur A."/>
            <person name="Lombard V."/>
            <person name="Morin E."/>
            <person name="Otillar R."/>
            <person name="Lindquist E.A."/>
            <person name="Sun H."/>
            <person name="LaButti K.M."/>
            <person name="Schmutz J."/>
            <person name="Jabbour D."/>
            <person name="Luo H."/>
            <person name="Baker S.E."/>
            <person name="Pisabarro A.G."/>
            <person name="Walton J.D."/>
            <person name="Blanchette R.A."/>
            <person name="Henrissat B."/>
            <person name="Martin F."/>
            <person name="Cullen D."/>
            <person name="Hibbett D.S."/>
            <person name="Grigoriev I.V."/>
        </authorList>
    </citation>
    <scope>NUCLEOTIDE SEQUENCE [LARGE SCALE GENOMIC DNA]</scope>
    <source>
        <strain evidence="2">CBS 339.88</strain>
    </source>
</reference>
<accession>A0A067SCR7</accession>
<dbReference type="OrthoDB" id="3004311at2759"/>
<proteinExistence type="predicted"/>
<sequence length="215" mass="24850">MAEVDIPVKTTGFPFGYFRIRTSGTDGDSKYLIPHYGETQDGNALVLGNLDRHTDKFVYFINAWGALCCKEGGVSIDVINNKLVVAHNRPTTETQQWPNPWSHYLPSFSYSRQTKLITIQFHADPLLCEPWPRPESEWKDKKFVVTTRCPMVTRVCRFSEIARWAPSSELRPQWTSRGGDHWPVHGQFNVAVEEMLENFGEEDLKRMQWEIETDV</sequence>
<protein>
    <submittedName>
        <fullName evidence="1">Uncharacterized protein</fullName>
    </submittedName>
</protein>
<dbReference type="EMBL" id="KL142406">
    <property type="protein sequence ID" value="KDR68686.1"/>
    <property type="molecule type" value="Genomic_DNA"/>
</dbReference>
<name>A0A067SCR7_GALM3</name>
<keyword evidence="2" id="KW-1185">Reference proteome</keyword>
<dbReference type="Proteomes" id="UP000027222">
    <property type="component" value="Unassembled WGS sequence"/>
</dbReference>
<dbReference type="STRING" id="685588.A0A067SCR7"/>